<reference evidence="13 14" key="1">
    <citation type="submission" date="2011-10" db="EMBL/GenBank/DDBJ databases">
        <authorList>
            <person name="Genoscope - CEA"/>
        </authorList>
    </citation>
    <scope>NUCLEOTIDE SEQUENCE [LARGE SCALE GENOMIC DNA]</scope>
    <source>
        <strain evidence="13 14">RCC 1105</strain>
    </source>
</reference>
<comment type="subcellular location">
    <subcellularLocation>
        <location evidence="1">Golgi apparatus membrane</location>
        <topology evidence="1">Single-pass type II membrane protein</topology>
    </subcellularLocation>
</comment>
<protein>
    <submittedName>
        <fullName evidence="13">Uncharacterized protein</fullName>
    </submittedName>
</protein>
<gene>
    <name evidence="13" type="ORF">Bathy08g04180</name>
</gene>
<dbReference type="GO" id="GO:0000139">
    <property type="term" value="C:Golgi membrane"/>
    <property type="evidence" value="ECO:0007669"/>
    <property type="project" value="UniProtKB-SubCell"/>
</dbReference>
<keyword evidence="10" id="KW-0325">Glycoprotein</keyword>
<proteinExistence type="inferred from homology"/>
<keyword evidence="8" id="KW-0333">Golgi apparatus</keyword>
<dbReference type="RefSeq" id="XP_007511767.1">
    <property type="nucleotide sequence ID" value="XM_007511705.1"/>
</dbReference>
<dbReference type="Pfam" id="PF00777">
    <property type="entry name" value="Glyco_transf_29"/>
    <property type="match status" value="1"/>
</dbReference>
<dbReference type="Gene3D" id="3.90.1480.20">
    <property type="entry name" value="Glycosyl transferase family 29"/>
    <property type="match status" value="1"/>
</dbReference>
<dbReference type="PANTHER" id="PTHR11987">
    <property type="entry name" value="ALPHA-2,8-SIALYLTRANSFERASE"/>
    <property type="match status" value="1"/>
</dbReference>
<evidence type="ECO:0000256" key="12">
    <source>
        <dbReference type="SAM" id="SignalP"/>
    </source>
</evidence>
<feature type="compositionally biased region" description="Gly residues" evidence="11">
    <location>
        <begin position="100"/>
        <end position="109"/>
    </location>
</feature>
<organism evidence="13 14">
    <name type="scientific">Bathycoccus prasinos</name>
    <dbReference type="NCBI Taxonomy" id="41875"/>
    <lineage>
        <taxon>Eukaryota</taxon>
        <taxon>Viridiplantae</taxon>
        <taxon>Chlorophyta</taxon>
        <taxon>Mamiellophyceae</taxon>
        <taxon>Mamiellales</taxon>
        <taxon>Bathycoccaceae</taxon>
        <taxon>Bathycoccus</taxon>
    </lineage>
</organism>
<evidence type="ECO:0000256" key="6">
    <source>
        <dbReference type="ARBA" id="ARBA00022968"/>
    </source>
</evidence>
<sequence>MFSLVFLSLLRITTTTNAALVRVQKPPTRTQTNCKPACPSLSVPSECGYVGTAKDLMMMTTTTTTTSPPPNEKRRVLLASGSSLKSLKSRRRRSGSFTGKKGGGGGGKSRGQTQPFAPPSNEFIDVLRANLRYWRELGEEKQRCGLWTLDCVKNYWPEDKIHMNITREITHPRHPFLRLFVGNKVPAEEKWANFFPDVKPLGFGSCAVVAVGSNVLKSERGKEIDAHDTVIRYNSPMKKYEKSVGKKSDVIYWKIRGDEKEYGQEGQKAAKFYMFKDETKLRMVASKKDLSENTFKGKPILWPSPRRNAVFEAAYYLYKKENKKISRGAASGGFKLAGDILASGLCTRVDLYGYSSEGAGKYFNLGKTMSSIHLMGLENFIYRVAQEQEMMCVYD</sequence>
<accession>K8F8G9</accession>
<keyword evidence="6" id="KW-0735">Signal-anchor</keyword>
<dbReference type="GO" id="GO:0006491">
    <property type="term" value="P:N-glycan processing"/>
    <property type="evidence" value="ECO:0007669"/>
    <property type="project" value="TreeGrafter"/>
</dbReference>
<evidence type="ECO:0000256" key="1">
    <source>
        <dbReference type="ARBA" id="ARBA00004323"/>
    </source>
</evidence>
<feature type="region of interest" description="Disordered" evidence="11">
    <location>
        <begin position="80"/>
        <end position="120"/>
    </location>
</feature>
<keyword evidence="5" id="KW-0812">Transmembrane</keyword>
<keyword evidence="4" id="KW-0808">Transferase</keyword>
<name>K8F8G9_9CHLO</name>
<feature type="chain" id="PRO_5003919801" evidence="12">
    <location>
        <begin position="19"/>
        <end position="395"/>
    </location>
</feature>
<dbReference type="GO" id="GO:0003828">
    <property type="term" value="F:alpha-N-acetylneuraminate alpha-2,8-sialyltransferase activity"/>
    <property type="evidence" value="ECO:0007669"/>
    <property type="project" value="TreeGrafter"/>
</dbReference>
<dbReference type="GeneID" id="19014397"/>
<evidence type="ECO:0000256" key="7">
    <source>
        <dbReference type="ARBA" id="ARBA00022989"/>
    </source>
</evidence>
<dbReference type="OrthoDB" id="10264956at2759"/>
<evidence type="ECO:0000256" key="4">
    <source>
        <dbReference type="ARBA" id="ARBA00022679"/>
    </source>
</evidence>
<keyword evidence="12" id="KW-0732">Signal</keyword>
<keyword evidence="14" id="KW-1185">Reference proteome</keyword>
<evidence type="ECO:0000256" key="10">
    <source>
        <dbReference type="ARBA" id="ARBA00023180"/>
    </source>
</evidence>
<dbReference type="Proteomes" id="UP000198341">
    <property type="component" value="Chromosome 8"/>
</dbReference>
<evidence type="ECO:0000256" key="2">
    <source>
        <dbReference type="ARBA" id="ARBA00006003"/>
    </source>
</evidence>
<feature type="signal peptide" evidence="12">
    <location>
        <begin position="1"/>
        <end position="18"/>
    </location>
</feature>
<evidence type="ECO:0000256" key="11">
    <source>
        <dbReference type="SAM" id="MobiDB-lite"/>
    </source>
</evidence>
<evidence type="ECO:0000256" key="8">
    <source>
        <dbReference type="ARBA" id="ARBA00023034"/>
    </source>
</evidence>
<evidence type="ECO:0000313" key="13">
    <source>
        <dbReference type="EMBL" id="CCO17888.1"/>
    </source>
</evidence>
<evidence type="ECO:0000256" key="5">
    <source>
        <dbReference type="ARBA" id="ARBA00022692"/>
    </source>
</evidence>
<dbReference type="GO" id="GO:0009311">
    <property type="term" value="P:oligosaccharide metabolic process"/>
    <property type="evidence" value="ECO:0007669"/>
    <property type="project" value="TreeGrafter"/>
</dbReference>
<evidence type="ECO:0000256" key="9">
    <source>
        <dbReference type="ARBA" id="ARBA00023136"/>
    </source>
</evidence>
<keyword evidence="9" id="KW-0472">Membrane</keyword>
<dbReference type="EMBL" id="FO082271">
    <property type="protein sequence ID" value="CCO17888.1"/>
    <property type="molecule type" value="Genomic_DNA"/>
</dbReference>
<keyword evidence="7" id="KW-1133">Transmembrane helix</keyword>
<keyword evidence="3" id="KW-0328">Glycosyltransferase</keyword>
<comment type="similarity">
    <text evidence="2">Belongs to the glycosyltransferase 29 family.</text>
</comment>
<evidence type="ECO:0000313" key="14">
    <source>
        <dbReference type="Proteomes" id="UP000198341"/>
    </source>
</evidence>
<dbReference type="PANTHER" id="PTHR11987:SF53">
    <property type="entry name" value="ALPHA-2,8-SIALYLTRANSFERASE 8F-LIKE"/>
    <property type="match status" value="1"/>
</dbReference>
<dbReference type="InterPro" id="IPR001675">
    <property type="entry name" value="Glyco_trans_29"/>
</dbReference>
<dbReference type="AlphaFoldDB" id="K8F8G9"/>
<evidence type="ECO:0000256" key="3">
    <source>
        <dbReference type="ARBA" id="ARBA00022676"/>
    </source>
</evidence>
<dbReference type="KEGG" id="bpg:Bathy08g04180"/>
<dbReference type="InterPro" id="IPR038578">
    <property type="entry name" value="GT29-like_sf"/>
</dbReference>
<dbReference type="InterPro" id="IPR050943">
    <property type="entry name" value="Glycosyltr_29_Sialyltrsf"/>
</dbReference>